<comment type="caution">
    <text evidence="1">The sequence shown here is derived from an EMBL/GenBank/DDBJ whole genome shotgun (WGS) entry which is preliminary data.</text>
</comment>
<accession>A0A317RF28</accession>
<dbReference type="Proteomes" id="UP000246483">
    <property type="component" value="Unassembled WGS sequence"/>
</dbReference>
<protein>
    <submittedName>
        <fullName evidence="1">Uncharacterized protein</fullName>
    </submittedName>
</protein>
<reference evidence="1 2" key="1">
    <citation type="submission" date="2018-05" db="EMBL/GenBank/DDBJ databases">
        <title>Genomic Encyclopedia of Type Strains, Phase IV (KMG-IV): sequencing the most valuable type-strain genomes for metagenomic binning, comparative biology and taxonomic classification.</title>
        <authorList>
            <person name="Goeker M."/>
        </authorList>
    </citation>
    <scope>NUCLEOTIDE SEQUENCE [LARGE SCALE GENOMIC DNA]</scope>
    <source>
        <strain evidence="1 2">DSM 26006</strain>
    </source>
</reference>
<dbReference type="EMBL" id="QGUB01000002">
    <property type="protein sequence ID" value="PWW47687.1"/>
    <property type="molecule type" value="Genomic_DNA"/>
</dbReference>
<evidence type="ECO:0000313" key="2">
    <source>
        <dbReference type="Proteomes" id="UP000246483"/>
    </source>
</evidence>
<dbReference type="RefSeq" id="WP_146210362.1">
    <property type="nucleotide sequence ID" value="NZ_QGUB01000002.1"/>
</dbReference>
<dbReference type="OrthoDB" id="8527869at2"/>
<gene>
    <name evidence="1" type="ORF">DFR36_10260</name>
</gene>
<keyword evidence="2" id="KW-1185">Reference proteome</keyword>
<proteinExistence type="predicted"/>
<dbReference type="AlphaFoldDB" id="A0A317RF28"/>
<sequence>MRRPWTELLPLVRPAAALLLAVVLVLALAASALWGVRLYLSPQWQQAQGERQSAQAALEEAHAEQADAAAHLPHYRQMQASGFIGGEPRAAWVEDLLAAATHLGLRERLSFQLAPPETVAMELAQEAQVQVQRHVLQVELQQVHEIEALRLLQGLLAQHPQVARLAGCSFEQPGAEGLTVRCRVNFLHIAPLPAQANNADQ</sequence>
<evidence type="ECO:0000313" key="1">
    <source>
        <dbReference type="EMBL" id="PWW47687.1"/>
    </source>
</evidence>
<organism evidence="1 2">
    <name type="scientific">Melaminivora alkalimesophila</name>
    <dbReference type="NCBI Taxonomy" id="1165852"/>
    <lineage>
        <taxon>Bacteria</taxon>
        <taxon>Pseudomonadati</taxon>
        <taxon>Pseudomonadota</taxon>
        <taxon>Betaproteobacteria</taxon>
        <taxon>Burkholderiales</taxon>
        <taxon>Comamonadaceae</taxon>
        <taxon>Melaminivora</taxon>
    </lineage>
</organism>
<name>A0A317RF28_9BURK</name>